<keyword evidence="1" id="KW-0812">Transmembrane</keyword>
<sequence length="169" mass="19985">MRKGFTLIEMLISVTILSIMMVFLYKSYASLNNSNDFLEKELNTIKSQQLRKKIIFLDFSLAINKKINIINQDPHVDVVFMQSSNSFHRKHNPYIAYIVKESKLYRLESLQEFKEYPLNRDSVFSVDYLGEVDSFRVYKSKDNLKEAYLIHVEFKKADEILLKVKVLED</sequence>
<dbReference type="RefSeq" id="WP_194371291.1">
    <property type="nucleotide sequence ID" value="NZ_CP054492.1"/>
</dbReference>
<name>A0A7S7LXT7_9BACT</name>
<feature type="transmembrane region" description="Helical" evidence="1">
    <location>
        <begin position="7"/>
        <end position="25"/>
    </location>
</feature>
<dbReference type="AlphaFoldDB" id="A0A7S7LXT7"/>
<reference evidence="2 3" key="1">
    <citation type="submission" date="2020-05" db="EMBL/GenBank/DDBJ databases">
        <title>Sulfurimonas marisnigri, sp. nov., and Sulfurimonas baltica, sp. nov., manganese oxide reducing chemolithoautotrophs of the class Epsilonproteobacteria isolated from the pelagic redoxclines of the Black and Baltic Seas and emended description of the genus Sulfurimonas.</title>
        <authorList>
            <person name="Henkel J.V."/>
            <person name="Laudan C."/>
            <person name="Werner J."/>
            <person name="Neu T."/>
            <person name="Plewe S."/>
            <person name="Sproer C."/>
            <person name="Bunk B."/>
            <person name="Schulz-Vogt H.N."/>
        </authorList>
    </citation>
    <scope>NUCLEOTIDE SEQUENCE [LARGE SCALE GENOMIC DNA]</scope>
    <source>
        <strain evidence="2 3">GD2</strain>
    </source>
</reference>
<organism evidence="2 3">
    <name type="scientific">Candidatus Sulfurimonas baltica</name>
    <dbReference type="NCBI Taxonomy" id="2740404"/>
    <lineage>
        <taxon>Bacteria</taxon>
        <taxon>Pseudomonadati</taxon>
        <taxon>Campylobacterota</taxon>
        <taxon>Epsilonproteobacteria</taxon>
        <taxon>Campylobacterales</taxon>
        <taxon>Sulfurimonadaceae</taxon>
        <taxon>Sulfurimonas</taxon>
    </lineage>
</organism>
<accession>A0A7S7LXT7</accession>
<dbReference type="KEGG" id="sbal:HUE88_03940"/>
<keyword evidence="1" id="KW-1133">Transmembrane helix</keyword>
<dbReference type="PROSITE" id="PS00409">
    <property type="entry name" value="PROKAR_NTER_METHYL"/>
    <property type="match status" value="1"/>
</dbReference>
<dbReference type="EMBL" id="CP054492">
    <property type="protein sequence ID" value="QOY52848.1"/>
    <property type="molecule type" value="Genomic_DNA"/>
</dbReference>
<dbReference type="Proteomes" id="UP000593994">
    <property type="component" value="Chromosome"/>
</dbReference>
<dbReference type="InterPro" id="IPR012902">
    <property type="entry name" value="N_methyl_site"/>
</dbReference>
<protein>
    <submittedName>
        <fullName evidence="2">Prepilin-type N-terminal cleavage/methylation domain-containing protein</fullName>
    </submittedName>
</protein>
<evidence type="ECO:0000313" key="3">
    <source>
        <dbReference type="Proteomes" id="UP000593994"/>
    </source>
</evidence>
<keyword evidence="3" id="KW-1185">Reference proteome</keyword>
<dbReference type="NCBIfam" id="TIGR02532">
    <property type="entry name" value="IV_pilin_GFxxxE"/>
    <property type="match status" value="1"/>
</dbReference>
<dbReference type="Pfam" id="PF07963">
    <property type="entry name" value="N_methyl"/>
    <property type="match status" value="1"/>
</dbReference>
<evidence type="ECO:0000313" key="2">
    <source>
        <dbReference type="EMBL" id="QOY52848.1"/>
    </source>
</evidence>
<proteinExistence type="predicted"/>
<keyword evidence="1" id="KW-0472">Membrane</keyword>
<evidence type="ECO:0000256" key="1">
    <source>
        <dbReference type="SAM" id="Phobius"/>
    </source>
</evidence>
<gene>
    <name evidence="2" type="ORF">HUE88_03940</name>
</gene>